<evidence type="ECO:0000256" key="1">
    <source>
        <dbReference type="SAM" id="SignalP"/>
    </source>
</evidence>
<accession>A0AAX3LRK7</accession>
<dbReference type="Proteomes" id="UP001210770">
    <property type="component" value="Chromosome"/>
</dbReference>
<name>A0AAX3LRK7_9RHOB</name>
<reference evidence="2" key="1">
    <citation type="submission" date="2023-01" db="EMBL/GenBank/DDBJ databases">
        <title>Comparative genomic analysis of cold water coral derived Sulfitobacter faviae: insights into their metabolism and habitat adaptation.</title>
        <authorList>
            <person name="Guo Y."/>
            <person name="Lin S."/>
            <person name="Huang Z."/>
            <person name="Tang K."/>
            <person name="Wang X."/>
        </authorList>
    </citation>
    <scope>NUCLEOTIDE SEQUENCE</scope>
    <source>
        <strain evidence="2">SCSIO W_1865</strain>
    </source>
</reference>
<proteinExistence type="predicted"/>
<dbReference type="EMBL" id="CP116423">
    <property type="protein sequence ID" value="WCE71209.1"/>
    <property type="molecule type" value="Genomic_DNA"/>
</dbReference>
<feature type="chain" id="PRO_5043926250" evidence="1">
    <location>
        <begin position="22"/>
        <end position="82"/>
    </location>
</feature>
<evidence type="ECO:0000313" key="3">
    <source>
        <dbReference type="Proteomes" id="UP001210770"/>
    </source>
</evidence>
<keyword evidence="1" id="KW-0732">Signal</keyword>
<protein>
    <submittedName>
        <fullName evidence="2">Tryptophan synthase subunit beta</fullName>
    </submittedName>
</protein>
<dbReference type="RefSeq" id="WP_209217424.1">
    <property type="nucleotide sequence ID" value="NZ_CP116423.1"/>
</dbReference>
<sequence length="82" mass="8598">MKNAFATATLILATAGTAAFAQGMEGQQVGYTADNADAAYSTRNVTSDALSFDDLRAETPAEATATVFVTTQDAQEDGRFVR</sequence>
<organism evidence="2 3">
    <name type="scientific">Sulfitobacter faviae</name>
    <dbReference type="NCBI Taxonomy" id="1775881"/>
    <lineage>
        <taxon>Bacteria</taxon>
        <taxon>Pseudomonadati</taxon>
        <taxon>Pseudomonadota</taxon>
        <taxon>Alphaproteobacteria</taxon>
        <taxon>Rhodobacterales</taxon>
        <taxon>Roseobacteraceae</taxon>
        <taxon>Sulfitobacter</taxon>
    </lineage>
</organism>
<feature type="signal peptide" evidence="1">
    <location>
        <begin position="1"/>
        <end position="21"/>
    </location>
</feature>
<dbReference type="AlphaFoldDB" id="A0AAX3LRK7"/>
<evidence type="ECO:0000313" key="2">
    <source>
        <dbReference type="EMBL" id="WCE71209.1"/>
    </source>
</evidence>
<gene>
    <name evidence="2" type="ORF">PL336_05000</name>
</gene>